<dbReference type="InterPro" id="IPR012312">
    <property type="entry name" value="Hemerythrin-like"/>
</dbReference>
<reference evidence="2 3" key="1">
    <citation type="submission" date="2020-06" db="EMBL/GenBank/DDBJ databases">
        <title>Actinomadura xiongansis sp. nov., isolated from soil of Baiyangdian.</title>
        <authorList>
            <person name="Zhang X."/>
        </authorList>
    </citation>
    <scope>NUCLEOTIDE SEQUENCE [LARGE SCALE GENOMIC DNA]</scope>
    <source>
        <strain evidence="2 3">HBUM206468</strain>
    </source>
</reference>
<organism evidence="2 3">
    <name type="scientific">Actinomadura alba</name>
    <dbReference type="NCBI Taxonomy" id="406431"/>
    <lineage>
        <taxon>Bacteria</taxon>
        <taxon>Bacillati</taxon>
        <taxon>Actinomycetota</taxon>
        <taxon>Actinomycetes</taxon>
        <taxon>Streptosporangiales</taxon>
        <taxon>Thermomonosporaceae</taxon>
        <taxon>Actinomadura</taxon>
    </lineage>
</organism>
<sequence length="190" mass="21650">MAKQPGSMDEGDVVDLLIRQHEEIRTLFAEVTVSKGDKRRETFDRLRRLLAVHETAEEEIVHPNARRIIQDGDRVVNERLAEENLSKRMLSELERIGTDSPEFARKLEQLRQAVESHAESEEREEFPALRRNSSPERLRVMKTAVKVAEALAPTHPHPGVESTGANLLAGPFLAVMDRTRDVMRKAVKRT</sequence>
<comment type="caution">
    <text evidence="2">The sequence shown here is derived from an EMBL/GenBank/DDBJ whole genome shotgun (WGS) entry which is preliminary data.</text>
</comment>
<dbReference type="Pfam" id="PF01814">
    <property type="entry name" value="Hemerythrin"/>
    <property type="match status" value="1"/>
</dbReference>
<accession>A0ABR7M2C6</accession>
<dbReference type="Gene3D" id="1.20.120.520">
    <property type="entry name" value="nmb1532 protein domain like"/>
    <property type="match status" value="1"/>
</dbReference>
<dbReference type="Proteomes" id="UP000805614">
    <property type="component" value="Unassembled WGS sequence"/>
</dbReference>
<dbReference type="PANTHER" id="PTHR35585:SF1">
    <property type="entry name" value="HHE DOMAIN PROTEIN (AFU_ORTHOLOGUE AFUA_4G00730)"/>
    <property type="match status" value="1"/>
</dbReference>
<gene>
    <name evidence="2" type="ORF">HKK74_38140</name>
</gene>
<dbReference type="RefSeq" id="WP_187248303.1">
    <property type="nucleotide sequence ID" value="NZ_BAAAOK010000008.1"/>
</dbReference>
<evidence type="ECO:0000313" key="2">
    <source>
        <dbReference type="EMBL" id="MBC6471263.1"/>
    </source>
</evidence>
<evidence type="ECO:0000313" key="3">
    <source>
        <dbReference type="Proteomes" id="UP000805614"/>
    </source>
</evidence>
<evidence type="ECO:0000259" key="1">
    <source>
        <dbReference type="Pfam" id="PF01814"/>
    </source>
</evidence>
<feature type="domain" description="Hemerythrin-like" evidence="1">
    <location>
        <begin position="13"/>
        <end position="129"/>
    </location>
</feature>
<protein>
    <submittedName>
        <fullName evidence="2">Hemerythrin domain-containing protein</fullName>
    </submittedName>
</protein>
<keyword evidence="3" id="KW-1185">Reference proteome</keyword>
<dbReference type="EMBL" id="JABVEC010000064">
    <property type="protein sequence ID" value="MBC6471263.1"/>
    <property type="molecule type" value="Genomic_DNA"/>
</dbReference>
<proteinExistence type="predicted"/>
<dbReference type="PANTHER" id="PTHR35585">
    <property type="entry name" value="HHE DOMAIN PROTEIN (AFU_ORTHOLOGUE AFUA_4G00730)"/>
    <property type="match status" value="1"/>
</dbReference>
<name>A0ABR7M2C6_9ACTN</name>